<keyword evidence="5" id="KW-1185">Reference proteome</keyword>
<keyword evidence="1 2" id="KW-0238">DNA-binding</keyword>
<dbReference type="PANTHER" id="PTHR43479">
    <property type="entry name" value="ACREF/ENVCD OPERON REPRESSOR-RELATED"/>
    <property type="match status" value="1"/>
</dbReference>
<evidence type="ECO:0000313" key="4">
    <source>
        <dbReference type="EMBL" id="ENX23110.1"/>
    </source>
</evidence>
<accession>N9Q9M0</accession>
<evidence type="ECO:0000256" key="2">
    <source>
        <dbReference type="PROSITE-ProRule" id="PRU00335"/>
    </source>
</evidence>
<evidence type="ECO:0000256" key="1">
    <source>
        <dbReference type="ARBA" id="ARBA00023125"/>
    </source>
</evidence>
<feature type="domain" description="HTH tetR-type" evidence="3">
    <location>
        <begin position="14"/>
        <end position="74"/>
    </location>
</feature>
<reference evidence="4 5" key="1">
    <citation type="submission" date="2013-02" db="EMBL/GenBank/DDBJ databases">
        <title>The Genome Sequence of Acinetobacter sp. NIPH 2168.</title>
        <authorList>
            <consortium name="The Broad Institute Genome Sequencing Platform"/>
            <consortium name="The Broad Institute Genome Sequencing Center for Infectious Disease"/>
            <person name="Cerqueira G."/>
            <person name="Feldgarden M."/>
            <person name="Courvalin P."/>
            <person name="Perichon B."/>
            <person name="Grillot-Courvalin C."/>
            <person name="Clermont D."/>
            <person name="Rocha E."/>
            <person name="Yoon E.-J."/>
            <person name="Nemec A."/>
            <person name="Walker B."/>
            <person name="Young S.K."/>
            <person name="Zeng Q."/>
            <person name="Gargeya S."/>
            <person name="Fitzgerald M."/>
            <person name="Haas B."/>
            <person name="Abouelleil A."/>
            <person name="Alvarado L."/>
            <person name="Arachchi H.M."/>
            <person name="Berlin A.M."/>
            <person name="Chapman S.B."/>
            <person name="Dewar J."/>
            <person name="Goldberg J."/>
            <person name="Griggs A."/>
            <person name="Gujja S."/>
            <person name="Hansen M."/>
            <person name="Howarth C."/>
            <person name="Imamovic A."/>
            <person name="Larimer J."/>
            <person name="McCowan C."/>
            <person name="Murphy C."/>
            <person name="Neiman D."/>
            <person name="Pearson M."/>
            <person name="Priest M."/>
            <person name="Roberts A."/>
            <person name="Saif S."/>
            <person name="Shea T."/>
            <person name="Sisk P."/>
            <person name="Sykes S."/>
            <person name="Wortman J."/>
            <person name="Nusbaum C."/>
            <person name="Birren B."/>
        </authorList>
    </citation>
    <scope>NUCLEOTIDE SEQUENCE [LARGE SCALE GENOMIC DNA]</scope>
    <source>
        <strain evidence="4 5">NIPH 2168</strain>
    </source>
</reference>
<dbReference type="InterPro" id="IPR023772">
    <property type="entry name" value="DNA-bd_HTH_TetR-type_CS"/>
</dbReference>
<dbReference type="RefSeq" id="WP_005258445.1">
    <property type="nucleotide sequence ID" value="NZ_BMDR01000004.1"/>
</dbReference>
<dbReference type="Gene3D" id="1.10.10.60">
    <property type="entry name" value="Homeodomain-like"/>
    <property type="match status" value="1"/>
</dbReference>
<dbReference type="Proteomes" id="UP000013173">
    <property type="component" value="Unassembled WGS sequence"/>
</dbReference>
<dbReference type="Pfam" id="PF17754">
    <property type="entry name" value="TetR_C_14"/>
    <property type="match status" value="1"/>
</dbReference>
<dbReference type="InterPro" id="IPR001647">
    <property type="entry name" value="HTH_TetR"/>
</dbReference>
<feature type="DNA-binding region" description="H-T-H motif" evidence="2">
    <location>
        <begin position="37"/>
        <end position="56"/>
    </location>
</feature>
<sequence>MTVKTPNLREQQKAAIRNDLITKGVELFLKQGFINTTVDQIVEPLGIAKRTFFRYFNAKEDLLFAWQIEKVPELVQVLNNRPSDEPPYKAVCQTLSSLLKRYDENPKLAMAFMSLTKETSTLIGKEYEKRIIWEQGLALALIKREGEEKMSPLKARIIVGTVMSAWTAALDEWFESGGHANLRPIVKKAFAMINES</sequence>
<dbReference type="PRINTS" id="PR00455">
    <property type="entry name" value="HTHTETR"/>
</dbReference>
<dbReference type="EMBL" id="APRW01000009">
    <property type="protein sequence ID" value="ENX23110.1"/>
    <property type="molecule type" value="Genomic_DNA"/>
</dbReference>
<dbReference type="PANTHER" id="PTHR43479:SF11">
    <property type="entry name" value="ACREF_ENVCD OPERON REPRESSOR-RELATED"/>
    <property type="match status" value="1"/>
</dbReference>
<dbReference type="Gene3D" id="1.10.357.10">
    <property type="entry name" value="Tetracycline Repressor, domain 2"/>
    <property type="match status" value="1"/>
</dbReference>
<dbReference type="AlphaFoldDB" id="N9Q9M0"/>
<name>N9Q9M0_9GAMM</name>
<dbReference type="PROSITE" id="PS50977">
    <property type="entry name" value="HTH_TETR_2"/>
    <property type="match status" value="1"/>
</dbReference>
<evidence type="ECO:0000313" key="5">
    <source>
        <dbReference type="Proteomes" id="UP000013173"/>
    </source>
</evidence>
<gene>
    <name evidence="4" type="ORF">F892_02353</name>
</gene>
<dbReference type="OrthoDB" id="116240at2"/>
<organism evidence="4 5">
    <name type="scientific">Acinetobacter vivianii</name>
    <dbReference type="NCBI Taxonomy" id="1776742"/>
    <lineage>
        <taxon>Bacteria</taxon>
        <taxon>Pseudomonadati</taxon>
        <taxon>Pseudomonadota</taxon>
        <taxon>Gammaproteobacteria</taxon>
        <taxon>Moraxellales</taxon>
        <taxon>Moraxellaceae</taxon>
        <taxon>Acinetobacter</taxon>
    </lineage>
</organism>
<protein>
    <recommendedName>
        <fullName evidence="3">HTH tetR-type domain-containing protein</fullName>
    </recommendedName>
</protein>
<dbReference type="PROSITE" id="PS01081">
    <property type="entry name" value="HTH_TETR_1"/>
    <property type="match status" value="1"/>
</dbReference>
<dbReference type="SUPFAM" id="SSF46689">
    <property type="entry name" value="Homeodomain-like"/>
    <property type="match status" value="1"/>
</dbReference>
<dbReference type="Pfam" id="PF00440">
    <property type="entry name" value="TetR_N"/>
    <property type="match status" value="1"/>
</dbReference>
<dbReference type="PATRIC" id="fig|1217706.3.peg.2291"/>
<dbReference type="InterPro" id="IPR041347">
    <property type="entry name" value="MftR_C"/>
</dbReference>
<dbReference type="GeneID" id="303683884"/>
<proteinExistence type="predicted"/>
<evidence type="ECO:0000259" key="3">
    <source>
        <dbReference type="PROSITE" id="PS50977"/>
    </source>
</evidence>
<comment type="caution">
    <text evidence="4">The sequence shown here is derived from an EMBL/GenBank/DDBJ whole genome shotgun (WGS) entry which is preliminary data.</text>
</comment>
<dbReference type="InterPro" id="IPR009057">
    <property type="entry name" value="Homeodomain-like_sf"/>
</dbReference>
<dbReference type="InterPro" id="IPR050624">
    <property type="entry name" value="HTH-type_Tx_Regulator"/>
</dbReference>
<dbReference type="GO" id="GO:0003677">
    <property type="term" value="F:DNA binding"/>
    <property type="evidence" value="ECO:0007669"/>
    <property type="project" value="UniProtKB-UniRule"/>
</dbReference>
<dbReference type="HOGENOM" id="CLU_069356_2_2_6"/>